<dbReference type="Proteomes" id="UP001153636">
    <property type="component" value="Chromosome 9"/>
</dbReference>
<sequence length="179" mass="20836">MKRQHEEQEASTSIVGPPRTRARVSESAFCFKKQCLFCSQELNEEHEKRKSLDSRRKIQQVSTLTFKDSILDTARNRSDAMAKAVFARLEFENDLVAAEAKYHHDCFNSFLKPPTLKNVCKTTIIDNRTLKLRLKLKYGNKIIITDKLGTSIFICLVDNHQDILNQAWYEKKKLNKKEE</sequence>
<gene>
    <name evidence="1" type="ORF">PSYICH_LOCUS15449</name>
</gene>
<proteinExistence type="predicted"/>
<dbReference type="OrthoDB" id="6772284at2759"/>
<reference evidence="1" key="1">
    <citation type="submission" date="2022-01" db="EMBL/GenBank/DDBJ databases">
        <authorList>
            <person name="King R."/>
        </authorList>
    </citation>
    <scope>NUCLEOTIDE SEQUENCE</scope>
</reference>
<organism evidence="1 2">
    <name type="scientific">Psylliodes chrysocephalus</name>
    <dbReference type="NCBI Taxonomy" id="3402493"/>
    <lineage>
        <taxon>Eukaryota</taxon>
        <taxon>Metazoa</taxon>
        <taxon>Ecdysozoa</taxon>
        <taxon>Arthropoda</taxon>
        <taxon>Hexapoda</taxon>
        <taxon>Insecta</taxon>
        <taxon>Pterygota</taxon>
        <taxon>Neoptera</taxon>
        <taxon>Endopterygota</taxon>
        <taxon>Coleoptera</taxon>
        <taxon>Polyphaga</taxon>
        <taxon>Cucujiformia</taxon>
        <taxon>Chrysomeloidea</taxon>
        <taxon>Chrysomelidae</taxon>
        <taxon>Galerucinae</taxon>
        <taxon>Alticini</taxon>
        <taxon>Psylliodes</taxon>
    </lineage>
</organism>
<accession>A0A9P0GLH2</accession>
<evidence type="ECO:0000313" key="1">
    <source>
        <dbReference type="EMBL" id="CAH1115552.1"/>
    </source>
</evidence>
<protein>
    <submittedName>
        <fullName evidence="1">Uncharacterized protein</fullName>
    </submittedName>
</protein>
<name>A0A9P0GLH2_9CUCU</name>
<keyword evidence="2" id="KW-1185">Reference proteome</keyword>
<dbReference type="EMBL" id="OV651821">
    <property type="protein sequence ID" value="CAH1115552.1"/>
    <property type="molecule type" value="Genomic_DNA"/>
</dbReference>
<evidence type="ECO:0000313" key="2">
    <source>
        <dbReference type="Proteomes" id="UP001153636"/>
    </source>
</evidence>
<dbReference type="AlphaFoldDB" id="A0A9P0GLH2"/>